<organism evidence="3 4">
    <name type="scientific">Nocardia cyriacigeorgica</name>
    <dbReference type="NCBI Taxonomy" id="135487"/>
    <lineage>
        <taxon>Bacteria</taxon>
        <taxon>Bacillati</taxon>
        <taxon>Actinomycetota</taxon>
        <taxon>Actinomycetes</taxon>
        <taxon>Mycobacteriales</taxon>
        <taxon>Nocardiaceae</taxon>
        <taxon>Nocardia</taxon>
    </lineage>
</organism>
<keyword evidence="1" id="KW-0812">Transmembrane</keyword>
<feature type="transmembrane region" description="Helical" evidence="1">
    <location>
        <begin position="12"/>
        <end position="31"/>
    </location>
</feature>
<feature type="domain" description="Mce/MlaD" evidence="2">
    <location>
        <begin position="40"/>
        <end position="109"/>
    </location>
</feature>
<reference evidence="3 4" key="1">
    <citation type="submission" date="2019-05" db="EMBL/GenBank/DDBJ databases">
        <title>Genomes sequences of two Nocardia cyriacigeorgica environmental isolates, type strains Nocardia asteroides ATCC 19247 and Nocardia cyriacigeorgica DSM 44484.</title>
        <authorList>
            <person name="Vautrin F."/>
            <person name="Bergeron E."/>
            <person name="Dubost A."/>
            <person name="Abrouk D."/>
            <person name="Rodriguez Nava V."/>
            <person name="Pujic P."/>
        </authorList>
    </citation>
    <scope>NUCLEOTIDE SEQUENCE [LARGE SCALE GENOMIC DNA]</scope>
    <source>
        <strain evidence="3 4">EML 446</strain>
    </source>
</reference>
<dbReference type="Pfam" id="PF02470">
    <property type="entry name" value="MlaD"/>
    <property type="match status" value="1"/>
</dbReference>
<dbReference type="AlphaFoldDB" id="A0A5R8N9D1"/>
<sequence length="367" mass="38957">MNKLLASRGLMSVLGVAVVCAILIVGYFVIIEPPKRMLSYCANMPDAIGLYAGNHVTMRGVRVGSVTRIEPHGDMVRVEFEVEVNHSPRGQVSATTVSDTIVADRSLALLDDSEAEHEWDSGQCITRTLTPKSMSQTMNALGNLAAEITDGNGSTQRERLADELAALDAALSGTGPEMNDTILKLGRALNSPNAAIGHIGALIDSLRSLSDSMAGGWGDIKAMITRLAPGLEVIDRGIFERTVSIIDSLRIIVPWLNEITSMFGDQILEALNATVPLARLARANIGSVQEIIDLTPPLVQAFQRATAQEGGSPILTYAAPVAQLPPADAERVCAAIERVVPGSCKSAENELEKVSVLPLIFGTAGAR</sequence>
<dbReference type="EMBL" id="VBUT01000018">
    <property type="protein sequence ID" value="TLF72304.1"/>
    <property type="molecule type" value="Genomic_DNA"/>
</dbReference>
<dbReference type="InterPro" id="IPR052336">
    <property type="entry name" value="MlaD_Phospholipid_Transporter"/>
</dbReference>
<protein>
    <submittedName>
        <fullName evidence="3">MCE family protein</fullName>
    </submittedName>
</protein>
<dbReference type="RefSeq" id="WP_138453221.1">
    <property type="nucleotide sequence ID" value="NZ_VBUT01000018.1"/>
</dbReference>
<dbReference type="PANTHER" id="PTHR33371:SF4">
    <property type="entry name" value="INTERMEMBRANE PHOSPHOLIPID TRANSPORT SYSTEM BINDING PROTEIN MLAD"/>
    <property type="match status" value="1"/>
</dbReference>
<evidence type="ECO:0000313" key="3">
    <source>
        <dbReference type="EMBL" id="TLF72304.1"/>
    </source>
</evidence>
<keyword evidence="1" id="KW-1133">Transmembrane helix</keyword>
<accession>A0A5R8N9D1</accession>
<gene>
    <name evidence="3" type="ORF">FEK34_29430</name>
</gene>
<evidence type="ECO:0000259" key="2">
    <source>
        <dbReference type="Pfam" id="PF02470"/>
    </source>
</evidence>
<proteinExistence type="predicted"/>
<evidence type="ECO:0000256" key="1">
    <source>
        <dbReference type="SAM" id="Phobius"/>
    </source>
</evidence>
<evidence type="ECO:0000313" key="4">
    <source>
        <dbReference type="Proteomes" id="UP000306378"/>
    </source>
</evidence>
<dbReference type="Proteomes" id="UP000306378">
    <property type="component" value="Unassembled WGS sequence"/>
</dbReference>
<dbReference type="InterPro" id="IPR003399">
    <property type="entry name" value="Mce/MlaD"/>
</dbReference>
<keyword evidence="1" id="KW-0472">Membrane</keyword>
<name>A0A5R8N9D1_9NOCA</name>
<comment type="caution">
    <text evidence="3">The sequence shown here is derived from an EMBL/GenBank/DDBJ whole genome shotgun (WGS) entry which is preliminary data.</text>
</comment>
<dbReference type="PANTHER" id="PTHR33371">
    <property type="entry name" value="INTERMEMBRANE PHOSPHOLIPID TRANSPORT SYSTEM BINDING PROTEIN MLAD-RELATED"/>
    <property type="match status" value="1"/>
</dbReference>